<dbReference type="Gene3D" id="2.30.42.10">
    <property type="match status" value="1"/>
</dbReference>
<dbReference type="FunFam" id="2.40.10.10:FF:000001">
    <property type="entry name" value="Periplasmic serine protease DegS"/>
    <property type="match status" value="1"/>
</dbReference>
<feature type="active site" description="Charge relay system" evidence="7">
    <location>
        <position position="262"/>
    </location>
</feature>
<evidence type="ECO:0000256" key="8">
    <source>
        <dbReference type="PIRSR" id="PIRSR611782-2"/>
    </source>
</evidence>
<sequence>MRRFLPLFWPVLSGILLAIVLLNAFPDLIGRSQDQDDNGSDPIPTLQLPTVEPPAIPQLTSSDTSEEDSRPAPDVQSAAPLSREQGPASYSDAVERAAPAVVNIYSSRVVERDQHPLMSDPFFRQFYGDEMPSRQRMLSSLGSGVIVSEDGYVLTNHHVISDADQIQVALRDGRETLAEVIGTDPESDLAVLKIDLDDLPVISMADSTETAVGDVALAIGNPFGVGQTVTMGIVSATGRSHLGLNAYEDFIQTDAAINPGNSGGALVNPEGAMVGINTAIFSRSGGSQGIGFAIPANLARNILDELVTQGRVIRGWLGIEAQEMTQELAASFGLNTLKGVVISGVVPDGPADEAGLEPGDVLLEIDGRPILDARAAMAEIAALEPGSDLPLTVIRNGETLDVELEVGERPPPELREPER</sequence>
<feature type="binding site" evidence="8">
    <location>
        <position position="188"/>
    </location>
    <ligand>
        <name>substrate</name>
    </ligand>
</feature>
<evidence type="ECO:0000256" key="4">
    <source>
        <dbReference type="ARBA" id="ARBA00022737"/>
    </source>
</evidence>
<evidence type="ECO:0000256" key="7">
    <source>
        <dbReference type="PIRSR" id="PIRSR611782-1"/>
    </source>
</evidence>
<dbReference type="EMBL" id="FNNI01000001">
    <property type="protein sequence ID" value="SDW11386.1"/>
    <property type="molecule type" value="Genomic_DNA"/>
</dbReference>
<dbReference type="Gene3D" id="2.40.10.120">
    <property type="match status" value="1"/>
</dbReference>
<dbReference type="SUPFAM" id="SSF50156">
    <property type="entry name" value="PDZ domain-like"/>
    <property type="match status" value="1"/>
</dbReference>
<keyword evidence="12" id="KW-1185">Reference proteome</keyword>
<dbReference type="AlphaFoldDB" id="A0A1H2QW38"/>
<evidence type="ECO:0000313" key="12">
    <source>
        <dbReference type="Proteomes" id="UP000198500"/>
    </source>
</evidence>
<evidence type="ECO:0000256" key="9">
    <source>
        <dbReference type="SAM" id="MobiDB-lite"/>
    </source>
</evidence>
<name>A0A1H2QW38_9GAMM</name>
<dbReference type="PANTHER" id="PTHR22939">
    <property type="entry name" value="SERINE PROTEASE FAMILY S1C HTRA-RELATED"/>
    <property type="match status" value="1"/>
</dbReference>
<evidence type="ECO:0000256" key="3">
    <source>
        <dbReference type="ARBA" id="ARBA00022729"/>
    </source>
</evidence>
<dbReference type="InterPro" id="IPR001940">
    <property type="entry name" value="Peptidase_S1C"/>
</dbReference>
<keyword evidence="6" id="KW-0720">Serine protease</keyword>
<dbReference type="PRINTS" id="PR00834">
    <property type="entry name" value="PROTEASES2C"/>
</dbReference>
<proteinExistence type="inferred from homology"/>
<evidence type="ECO:0000259" key="10">
    <source>
        <dbReference type="PROSITE" id="PS50106"/>
    </source>
</evidence>
<feature type="active site" description="Charge relay system" evidence="7">
    <location>
        <position position="188"/>
    </location>
</feature>
<evidence type="ECO:0000256" key="1">
    <source>
        <dbReference type="ARBA" id="ARBA00010541"/>
    </source>
</evidence>
<accession>A0A1H2QW38</accession>
<dbReference type="PANTHER" id="PTHR22939:SF129">
    <property type="entry name" value="SERINE PROTEASE HTRA2, MITOCHONDRIAL"/>
    <property type="match status" value="1"/>
</dbReference>
<evidence type="ECO:0000256" key="5">
    <source>
        <dbReference type="ARBA" id="ARBA00022801"/>
    </source>
</evidence>
<dbReference type="InterPro" id="IPR036034">
    <property type="entry name" value="PDZ_sf"/>
</dbReference>
<feature type="active site" description="Charge relay system" evidence="7">
    <location>
        <position position="158"/>
    </location>
</feature>
<dbReference type="Proteomes" id="UP000198500">
    <property type="component" value="Unassembled WGS sequence"/>
</dbReference>
<dbReference type="InterPro" id="IPR009003">
    <property type="entry name" value="Peptidase_S1_PA"/>
</dbReference>
<dbReference type="GO" id="GO:0006508">
    <property type="term" value="P:proteolysis"/>
    <property type="evidence" value="ECO:0007669"/>
    <property type="project" value="UniProtKB-KW"/>
</dbReference>
<dbReference type="NCBIfam" id="TIGR02037">
    <property type="entry name" value="degP_htrA_DO"/>
    <property type="match status" value="1"/>
</dbReference>
<evidence type="ECO:0000313" key="11">
    <source>
        <dbReference type="EMBL" id="SDW11386.1"/>
    </source>
</evidence>
<reference evidence="11 12" key="1">
    <citation type="submission" date="2016-10" db="EMBL/GenBank/DDBJ databases">
        <authorList>
            <person name="de Groot N.N."/>
        </authorList>
    </citation>
    <scope>NUCLEOTIDE SEQUENCE [LARGE SCALE GENOMIC DNA]</scope>
    <source>
        <strain evidence="11 12">DSM 19219</strain>
    </source>
</reference>
<evidence type="ECO:0000256" key="6">
    <source>
        <dbReference type="ARBA" id="ARBA00022825"/>
    </source>
</evidence>
<feature type="region of interest" description="Disordered" evidence="9">
    <location>
        <begin position="33"/>
        <end position="92"/>
    </location>
</feature>
<dbReference type="GO" id="GO:0004252">
    <property type="term" value="F:serine-type endopeptidase activity"/>
    <property type="evidence" value="ECO:0007669"/>
    <property type="project" value="InterPro"/>
</dbReference>
<keyword evidence="2 11" id="KW-0645">Protease</keyword>
<protein>
    <submittedName>
        <fullName evidence="11">Serine protease DegS</fullName>
    </submittedName>
</protein>
<dbReference type="RefSeq" id="WP_092567601.1">
    <property type="nucleotide sequence ID" value="NZ_BMXH01000001.1"/>
</dbReference>
<keyword evidence="3" id="KW-0732">Signal</keyword>
<keyword evidence="4" id="KW-0677">Repeat</keyword>
<dbReference type="SUPFAM" id="SSF50494">
    <property type="entry name" value="Trypsin-like serine proteases"/>
    <property type="match status" value="1"/>
</dbReference>
<dbReference type="SMART" id="SM00228">
    <property type="entry name" value="PDZ"/>
    <property type="match status" value="1"/>
</dbReference>
<organism evidence="11 12">
    <name type="scientific">Aidingimonas halophila</name>
    <dbReference type="NCBI Taxonomy" id="574349"/>
    <lineage>
        <taxon>Bacteria</taxon>
        <taxon>Pseudomonadati</taxon>
        <taxon>Pseudomonadota</taxon>
        <taxon>Gammaproteobacteria</taxon>
        <taxon>Oceanospirillales</taxon>
        <taxon>Halomonadaceae</taxon>
        <taxon>Aidingimonas</taxon>
    </lineage>
</organism>
<dbReference type="Pfam" id="PF13365">
    <property type="entry name" value="Trypsin_2"/>
    <property type="match status" value="1"/>
</dbReference>
<dbReference type="OrthoDB" id="9758917at2"/>
<dbReference type="STRING" id="574349.SAMN05443545_101172"/>
<evidence type="ECO:0000256" key="2">
    <source>
        <dbReference type="ARBA" id="ARBA00022670"/>
    </source>
</evidence>
<feature type="binding site" evidence="8">
    <location>
        <position position="158"/>
    </location>
    <ligand>
        <name>substrate</name>
    </ligand>
</feature>
<feature type="domain" description="PDZ" evidence="10">
    <location>
        <begin position="306"/>
        <end position="397"/>
    </location>
</feature>
<gene>
    <name evidence="11" type="ORF">SAMN05443545_101172</name>
</gene>
<feature type="binding site" evidence="8">
    <location>
        <begin position="260"/>
        <end position="262"/>
    </location>
    <ligand>
        <name>substrate</name>
    </ligand>
</feature>
<dbReference type="Pfam" id="PF13180">
    <property type="entry name" value="PDZ_2"/>
    <property type="match status" value="1"/>
</dbReference>
<comment type="similarity">
    <text evidence="1">Belongs to the peptidase S1C family.</text>
</comment>
<dbReference type="PROSITE" id="PS50106">
    <property type="entry name" value="PDZ"/>
    <property type="match status" value="1"/>
</dbReference>
<dbReference type="InterPro" id="IPR011782">
    <property type="entry name" value="Pept_S1C_Do"/>
</dbReference>
<keyword evidence="5" id="KW-0378">Hydrolase</keyword>
<dbReference type="InterPro" id="IPR001478">
    <property type="entry name" value="PDZ"/>
</dbReference>